<sequence>MNAAATTPPGTDVTTGRDADVTAPQGTDATPPPGTSTTTRPDADATAPPGTDASTPPGTDTATHPDTDTAELAAYASRRLGVELVPETARADDSGWDFRVVHIRATDGAHWILRRPRRPEASAQLAIEGAVLAAVRGRIAVPVPDWRLHTPELVAYPRLPGVAAGSEDPETLVYDWAMDPLARPDRYLEPLARCLVTVHSTPLDDTWELPGAHPTDPVTVRSRIADKLTRARAELELPDHRVARWRKWLDDDRLWPDRLVLVHGDVHPGHTLVESRPSGPPALSGLLDWANAGVGDPAADFVDMLYAGGTDVLDRLLDAYRTAGGEVRDGMRAHVLGRASFLWVHVALRGLDTGRPAWVETALRRLAR</sequence>
<proteinExistence type="predicted"/>
<keyword evidence="3" id="KW-0808">Transferase</keyword>
<dbReference type="Gene3D" id="3.30.200.20">
    <property type="entry name" value="Phosphorylase Kinase, domain 1"/>
    <property type="match status" value="1"/>
</dbReference>
<protein>
    <submittedName>
        <fullName evidence="3">Phosphotransferase</fullName>
    </submittedName>
</protein>
<feature type="region of interest" description="Disordered" evidence="1">
    <location>
        <begin position="1"/>
        <end position="66"/>
    </location>
</feature>
<dbReference type="EMBL" id="KT362049">
    <property type="protein sequence ID" value="ALV82429.1"/>
    <property type="molecule type" value="Genomic_DNA"/>
</dbReference>
<feature type="domain" description="Aminoglycoside phosphotransferase" evidence="2">
    <location>
        <begin position="89"/>
        <end position="333"/>
    </location>
</feature>
<dbReference type="PANTHER" id="PTHR21310:SF15">
    <property type="entry name" value="AMINOGLYCOSIDE PHOSPHOTRANSFERASE DOMAIN-CONTAINING PROTEIN"/>
    <property type="match status" value="1"/>
</dbReference>
<evidence type="ECO:0000256" key="1">
    <source>
        <dbReference type="SAM" id="MobiDB-lite"/>
    </source>
</evidence>
<dbReference type="AlphaFoldDB" id="A0A0U3UIU0"/>
<dbReference type="Gene3D" id="3.90.1200.10">
    <property type="match status" value="1"/>
</dbReference>
<reference evidence="3" key="1">
    <citation type="submission" date="2015-08" db="EMBL/GenBank/DDBJ databases">
        <title>Discovery of a novel antibiotic invisible to genome mining, by efficient functional screening of genomic libraries.</title>
        <authorList>
            <person name="Xu M."/>
            <person name="Wang Y."/>
            <person name="Liu M."/>
            <person name="Zhao Z."/>
            <person name="Xu L."/>
            <person name="Chen X."/>
            <person name="Gao G."/>
            <person name="Han D."/>
            <person name="Liu L."/>
            <person name="Huang S."/>
            <person name="He X."/>
            <person name="Lin S."/>
            <person name="Kang Q."/>
            <person name="Ou H."/>
            <person name="Zhou H."/>
            <person name="Pang X."/>
            <person name="Deng Z."/>
            <person name="Tao M."/>
        </authorList>
    </citation>
    <scope>NUCLEOTIDE SEQUENCE</scope>
    <source>
        <strain evidence="3">Sal35</strain>
    </source>
</reference>
<dbReference type="Pfam" id="PF01636">
    <property type="entry name" value="APH"/>
    <property type="match status" value="1"/>
</dbReference>
<feature type="compositionally biased region" description="Low complexity" evidence="1">
    <location>
        <begin position="35"/>
        <end position="64"/>
    </location>
</feature>
<dbReference type="PANTHER" id="PTHR21310">
    <property type="entry name" value="AMINOGLYCOSIDE PHOSPHOTRANSFERASE-RELATED-RELATED"/>
    <property type="match status" value="1"/>
</dbReference>
<feature type="compositionally biased region" description="Polar residues" evidence="1">
    <location>
        <begin position="1"/>
        <end position="14"/>
    </location>
</feature>
<accession>A0A0U3UIU0</accession>
<evidence type="ECO:0000313" key="3">
    <source>
        <dbReference type="EMBL" id="ALV82429.1"/>
    </source>
</evidence>
<evidence type="ECO:0000259" key="2">
    <source>
        <dbReference type="Pfam" id="PF01636"/>
    </source>
</evidence>
<dbReference type="SUPFAM" id="SSF56112">
    <property type="entry name" value="Protein kinase-like (PK-like)"/>
    <property type="match status" value="1"/>
</dbReference>
<dbReference type="InterPro" id="IPR002575">
    <property type="entry name" value="Aminoglycoside_PTrfase"/>
</dbReference>
<dbReference type="GO" id="GO:0016740">
    <property type="term" value="F:transferase activity"/>
    <property type="evidence" value="ECO:0007669"/>
    <property type="project" value="UniProtKB-KW"/>
</dbReference>
<dbReference type="InterPro" id="IPR051678">
    <property type="entry name" value="AGP_Transferase"/>
</dbReference>
<organism evidence="3">
    <name type="scientific">Streptomyces rochei</name>
    <name type="common">Streptomyces parvullus</name>
    <dbReference type="NCBI Taxonomy" id="1928"/>
    <lineage>
        <taxon>Bacteria</taxon>
        <taxon>Bacillati</taxon>
        <taxon>Actinomycetota</taxon>
        <taxon>Actinomycetes</taxon>
        <taxon>Kitasatosporales</taxon>
        <taxon>Streptomycetaceae</taxon>
        <taxon>Streptomyces</taxon>
        <taxon>Streptomyces rochei group</taxon>
    </lineage>
</organism>
<dbReference type="InterPro" id="IPR011009">
    <property type="entry name" value="Kinase-like_dom_sf"/>
</dbReference>
<dbReference type="CDD" id="cd05152">
    <property type="entry name" value="MPH2"/>
    <property type="match status" value="1"/>
</dbReference>
<name>A0A0U3UIU0_STRRO</name>
<gene>
    <name evidence="3" type="primary">stn2D</name>
</gene>